<feature type="region of interest" description="Disordered" evidence="1">
    <location>
        <begin position="64"/>
        <end position="89"/>
    </location>
</feature>
<gene>
    <name evidence="2" type="ORF">QDS18_16720</name>
</gene>
<accession>A0AAP4A3T5</accession>
<proteinExistence type="predicted"/>
<name>A0AAP4A3T5_PAEPO</name>
<organism evidence="2 3">
    <name type="scientific">Paenibacillus polymyxa</name>
    <name type="common">Bacillus polymyxa</name>
    <dbReference type="NCBI Taxonomy" id="1406"/>
    <lineage>
        <taxon>Bacteria</taxon>
        <taxon>Bacillati</taxon>
        <taxon>Bacillota</taxon>
        <taxon>Bacilli</taxon>
        <taxon>Bacillales</taxon>
        <taxon>Paenibacillaceae</taxon>
        <taxon>Paenibacillus</taxon>
    </lineage>
</organism>
<evidence type="ECO:0000256" key="1">
    <source>
        <dbReference type="SAM" id="MobiDB-lite"/>
    </source>
</evidence>
<evidence type="ECO:0000313" key="3">
    <source>
        <dbReference type="Proteomes" id="UP001229409"/>
    </source>
</evidence>
<protein>
    <submittedName>
        <fullName evidence="2">HK97 gp10 family phage protein</fullName>
    </submittedName>
</protein>
<comment type="caution">
    <text evidence="2">The sequence shown here is derived from an EMBL/GenBank/DDBJ whole genome shotgun (WGS) entry which is preliminary data.</text>
</comment>
<sequence length="110" mass="12538">MDEWRRESTNIAPLKTGTLRRSISTDVTKQGDKWIGEISASAIEVKGKRKFDYATYLNDVYPKKHGDSFRNPTTPGTVPGFLDKPAEENEREWQRTIEAEIKAAIKRKGL</sequence>
<dbReference type="RefSeq" id="WP_279834887.1">
    <property type="nucleotide sequence ID" value="NZ_JARVWT010000006.1"/>
</dbReference>
<reference evidence="2" key="1">
    <citation type="submission" date="2023-04" db="EMBL/GenBank/DDBJ databases">
        <title>Uncovering the Secrets of Slow-Growing Bacteria in Tropical Savanna Soil through Cultivation and Genomic Analysis.</title>
        <authorList>
            <person name="Goncalves O.S."/>
            <person name="Santana M.F."/>
        </authorList>
    </citation>
    <scope>NUCLEOTIDE SEQUENCE</scope>
    <source>
        <strain evidence="2">ANTI</strain>
    </source>
</reference>
<dbReference type="AlphaFoldDB" id="A0AAP4A3T5"/>
<dbReference type="EMBL" id="JARVWT010000006">
    <property type="protein sequence ID" value="MDH2332505.1"/>
    <property type="molecule type" value="Genomic_DNA"/>
</dbReference>
<dbReference type="Proteomes" id="UP001229409">
    <property type="component" value="Unassembled WGS sequence"/>
</dbReference>
<evidence type="ECO:0000313" key="2">
    <source>
        <dbReference type="EMBL" id="MDH2332505.1"/>
    </source>
</evidence>